<dbReference type="InterPro" id="IPR001036">
    <property type="entry name" value="Acrflvin-R"/>
</dbReference>
<feature type="transmembrane region" description="Helical" evidence="1">
    <location>
        <begin position="465"/>
        <end position="489"/>
    </location>
</feature>
<evidence type="ECO:0000313" key="3">
    <source>
        <dbReference type="Proteomes" id="UP000049855"/>
    </source>
</evidence>
<evidence type="ECO:0000256" key="1">
    <source>
        <dbReference type="SAM" id="Phobius"/>
    </source>
</evidence>
<dbReference type="Gene3D" id="1.20.1640.10">
    <property type="entry name" value="Multidrug efflux transporter AcrB transmembrane domain"/>
    <property type="match status" value="2"/>
</dbReference>
<sequence length="1028" mass="114531">MKNVNLTEWALRHKQLVYYFIVVILLVGSFSYVQLGRMEEPDMVLHTMLVSIEWPGANARQVEEQVTDKIEKKLQDTPKLDYIRSYSRPGQALIYVNLKETVNPKDIRPIWLEVRNMVNDIRHTLPQGIEGPYFNDRFDDVFGNIYALTSDEFTYEEMRKKAEQIRRILLGVQSVKKVDLIGVQTERIFIEIESSKLAQLGIDPNSIISAIQTQDAMAASGSIETSSDNIYLRVTGMFDDIESIRNLPIRANNHTIRLADIANIQRNYADPIEPKMFYNGQAAVGLAVSMENGGNILNLGKDLNKTIARIKQNLPIGFTISQVSNQPKVVEESIGEFVKTLGEAVIIVLVVCFFSLGIRSGLVVAVGMPLIFAGVFVCMRIADIDLHKISLGSLIIALGLMVDDAIISLEMMSVKMEQGWDRAKAACYAYTATAFPMLTGTLITCAGFIPLGLAKGDSADFTSSIFKVVTIALLISWFVSVLVTPLLGYKLIKSKPGEKDGHAVYDAKFYQLFRQILSWCLGHRKLVLGITMVCFLGAIGLLQFVREEFFPPSMRPELIVELTLPEGSSLQSTEYEAQRFAEYLSDDTNISSYSYYVGQGAPRLVICMEAMPQANNYAQFIIVAKDIKTRAELMQKINKLFAEKFDNVRGHINLIQTGPPADYPVMFRVSGYEHAKVKEISNQVSEIMAQNLWLRNINVNWNEKIKVMHLEIDQDKARILGINSQALASALQNQISGAKVAEFRERDQTIGIVCRMDSQNRKDLAHIKDMPIHIGNGQFVPLEQIARIHFEAEEGLIWRRNLKPTITVQAEVVSGITGNDATKQVYKELNDIRNNLPLGYNIDIGGSLERSISSQEYLALPVPIMMLIILTLLMLQFEKMSLVILTILTAPLGIIGVSLSMILTQRPMGFVAQLGILALSGMIIRNSVILVDQIEKHIAAGATPWDAIIDSAVQRFRPIMLTAVTAMLGMIPLVLSNFWGPMAVAIAGGLFGATVLTLLVLPTMYAAWFNVNQNKAVVQDTDHNAMVP</sequence>
<evidence type="ECO:0000313" key="2">
    <source>
        <dbReference type="EMBL" id="CQR73468.1"/>
    </source>
</evidence>
<gene>
    <name evidence="2" type="ORF">SpAn4DRAFT_5129</name>
</gene>
<feature type="transmembrane region" description="Helical" evidence="1">
    <location>
        <begin position="910"/>
        <end position="931"/>
    </location>
</feature>
<feature type="transmembrane region" description="Helical" evidence="1">
    <location>
        <begin position="344"/>
        <end position="377"/>
    </location>
</feature>
<dbReference type="GO" id="GO:0005886">
    <property type="term" value="C:plasma membrane"/>
    <property type="evidence" value="ECO:0007669"/>
    <property type="project" value="TreeGrafter"/>
</dbReference>
<dbReference type="RefSeq" id="WP_021171435.1">
    <property type="nucleotide sequence ID" value="NZ_CTRP01000013.1"/>
</dbReference>
<feature type="transmembrane region" description="Helical" evidence="1">
    <location>
        <begin position="428"/>
        <end position="453"/>
    </location>
</feature>
<reference evidence="3" key="1">
    <citation type="submission" date="2015-03" db="EMBL/GenBank/DDBJ databases">
        <authorList>
            <person name="Nijsse Bart"/>
        </authorList>
    </citation>
    <scope>NUCLEOTIDE SEQUENCE [LARGE SCALE GENOMIC DNA]</scope>
</reference>
<dbReference type="PANTHER" id="PTHR32063:SF18">
    <property type="entry name" value="CATION EFFLUX SYSTEM PROTEIN"/>
    <property type="match status" value="1"/>
</dbReference>
<keyword evidence="3" id="KW-1185">Reference proteome</keyword>
<name>A0A0U1L1A9_9FIRM</name>
<accession>A0A0U1L1A9</accession>
<keyword evidence="1" id="KW-0812">Transmembrane</keyword>
<dbReference type="SUPFAM" id="SSF82866">
    <property type="entry name" value="Multidrug efflux transporter AcrB transmembrane domain"/>
    <property type="match status" value="2"/>
</dbReference>
<feature type="transmembrane region" description="Helical" evidence="1">
    <location>
        <begin position="16"/>
        <end position="35"/>
    </location>
</feature>
<dbReference type="AlphaFoldDB" id="A0A0U1L1A9"/>
<feature type="transmembrane region" description="Helical" evidence="1">
    <location>
        <begin position="882"/>
        <end position="904"/>
    </location>
</feature>
<dbReference type="PRINTS" id="PR00702">
    <property type="entry name" value="ACRIFLAVINRP"/>
</dbReference>
<dbReference type="EMBL" id="CTRP01000013">
    <property type="protein sequence ID" value="CQR73468.1"/>
    <property type="molecule type" value="Genomic_DNA"/>
</dbReference>
<dbReference type="InterPro" id="IPR027463">
    <property type="entry name" value="AcrB_DN_DC_subdom"/>
</dbReference>
<feature type="transmembrane region" description="Helical" evidence="1">
    <location>
        <begin position="526"/>
        <end position="545"/>
    </location>
</feature>
<dbReference type="Gene3D" id="3.30.70.1320">
    <property type="entry name" value="Multidrug efflux transporter AcrB pore domain like"/>
    <property type="match status" value="1"/>
</dbReference>
<dbReference type="Pfam" id="PF00873">
    <property type="entry name" value="ACR_tran"/>
    <property type="match status" value="1"/>
</dbReference>
<dbReference type="Gene3D" id="3.30.2090.10">
    <property type="entry name" value="Multidrug efflux transporter AcrB TolC docking domain, DN and DC subdomains"/>
    <property type="match status" value="2"/>
</dbReference>
<feature type="transmembrane region" description="Helical" evidence="1">
    <location>
        <begin position="857"/>
        <end position="875"/>
    </location>
</feature>
<dbReference type="SUPFAM" id="SSF82693">
    <property type="entry name" value="Multidrug efflux transporter AcrB pore domain, PN1, PN2, PC1 and PC2 subdomains"/>
    <property type="match status" value="3"/>
</dbReference>
<feature type="transmembrane region" description="Helical" evidence="1">
    <location>
        <begin position="389"/>
        <end position="407"/>
    </location>
</feature>
<feature type="transmembrane region" description="Helical" evidence="1">
    <location>
        <begin position="985"/>
        <end position="1008"/>
    </location>
</feature>
<dbReference type="PANTHER" id="PTHR32063">
    <property type="match status" value="1"/>
</dbReference>
<feature type="transmembrane region" description="Helical" evidence="1">
    <location>
        <begin position="959"/>
        <end position="979"/>
    </location>
</feature>
<dbReference type="SUPFAM" id="SSF82714">
    <property type="entry name" value="Multidrug efflux transporter AcrB TolC docking domain, DN and DC subdomains"/>
    <property type="match status" value="2"/>
</dbReference>
<dbReference type="Gene3D" id="3.30.70.1440">
    <property type="entry name" value="Multidrug efflux transporter AcrB pore domain"/>
    <property type="match status" value="1"/>
</dbReference>
<keyword evidence="1" id="KW-0472">Membrane</keyword>
<proteinExistence type="predicted"/>
<dbReference type="Gene3D" id="3.30.70.1430">
    <property type="entry name" value="Multidrug efflux transporter AcrB pore domain"/>
    <property type="match status" value="2"/>
</dbReference>
<dbReference type="GO" id="GO:0042910">
    <property type="term" value="F:xenobiotic transmembrane transporter activity"/>
    <property type="evidence" value="ECO:0007669"/>
    <property type="project" value="TreeGrafter"/>
</dbReference>
<protein>
    <submittedName>
        <fullName evidence="2">Acriflavin resistance protein</fullName>
    </submittedName>
</protein>
<keyword evidence="1" id="KW-1133">Transmembrane helix</keyword>
<dbReference type="Proteomes" id="UP000049855">
    <property type="component" value="Unassembled WGS sequence"/>
</dbReference>
<organism evidence="2 3">
    <name type="scientific">Sporomusa ovata</name>
    <dbReference type="NCBI Taxonomy" id="2378"/>
    <lineage>
        <taxon>Bacteria</taxon>
        <taxon>Bacillati</taxon>
        <taxon>Bacillota</taxon>
        <taxon>Negativicutes</taxon>
        <taxon>Selenomonadales</taxon>
        <taxon>Sporomusaceae</taxon>
        <taxon>Sporomusa</taxon>
    </lineage>
</organism>